<dbReference type="PANTHER" id="PTHR33178">
    <property type="match status" value="1"/>
</dbReference>
<reference evidence="3" key="1">
    <citation type="journal article" date="2012" name="Nat. Biotechnol.">
        <title>Reference genome sequence of the model plant Setaria.</title>
        <authorList>
            <person name="Bennetzen J.L."/>
            <person name="Schmutz J."/>
            <person name="Wang H."/>
            <person name="Percifield R."/>
            <person name="Hawkins J."/>
            <person name="Pontaroli A.C."/>
            <person name="Estep M."/>
            <person name="Feng L."/>
            <person name="Vaughn J.N."/>
            <person name="Grimwood J."/>
            <person name="Jenkins J."/>
            <person name="Barry K."/>
            <person name="Lindquist E."/>
            <person name="Hellsten U."/>
            <person name="Deshpande S."/>
            <person name="Wang X."/>
            <person name="Wu X."/>
            <person name="Mitros T."/>
            <person name="Triplett J."/>
            <person name="Yang X."/>
            <person name="Ye C.Y."/>
            <person name="Mauro-Herrera M."/>
            <person name="Wang L."/>
            <person name="Li P."/>
            <person name="Sharma M."/>
            <person name="Sharma R."/>
            <person name="Ronald P.C."/>
            <person name="Panaud O."/>
            <person name="Kellogg E.A."/>
            <person name="Brutnell T.P."/>
            <person name="Doust A.N."/>
            <person name="Tuskan G.A."/>
            <person name="Rokhsar D."/>
            <person name="Devos K.M."/>
        </authorList>
    </citation>
    <scope>NUCLEOTIDE SEQUENCE [LARGE SCALE GENOMIC DNA]</scope>
    <source>
        <strain evidence="3">Yugu1</strain>
    </source>
</reference>
<dbReference type="OrthoDB" id="2016695at2759"/>
<accession>A0A368SX17</accession>
<dbReference type="InterPro" id="IPR011008">
    <property type="entry name" value="Dimeric_a/b-barrel"/>
</dbReference>
<dbReference type="Pfam" id="PF07876">
    <property type="entry name" value="Dabb"/>
    <property type="match status" value="1"/>
</dbReference>
<feature type="domain" description="Stress-response A/B barrel" evidence="2">
    <location>
        <begin position="184"/>
        <end position="277"/>
    </location>
</feature>
<dbReference type="KEGG" id="sita:101783922"/>
<reference evidence="3" key="2">
    <citation type="submission" date="2015-07" db="EMBL/GenBank/DDBJ databases">
        <authorList>
            <person name="Noorani M."/>
        </authorList>
    </citation>
    <scope>NUCLEOTIDE SEQUENCE</scope>
    <source>
        <strain evidence="3">Yugu1</strain>
    </source>
</reference>
<dbReference type="EMBL" id="CM003536">
    <property type="protein sequence ID" value="RCV46939.1"/>
    <property type="molecule type" value="Genomic_DNA"/>
</dbReference>
<proteinExistence type="predicted"/>
<protein>
    <recommendedName>
        <fullName evidence="2">Stress-response A/B barrel domain-containing protein</fullName>
    </recommendedName>
</protein>
<dbReference type="PROSITE" id="PS51502">
    <property type="entry name" value="S_R_A_B_BARREL"/>
    <property type="match status" value="2"/>
</dbReference>
<dbReference type="AlphaFoldDB" id="A0A368SX17"/>
<dbReference type="SUPFAM" id="SSF54909">
    <property type="entry name" value="Dimeric alpha+beta barrel"/>
    <property type="match status" value="2"/>
</dbReference>
<name>A0A368SX17_SETIT</name>
<dbReference type="SMART" id="SM00886">
    <property type="entry name" value="Dabb"/>
    <property type="match status" value="2"/>
</dbReference>
<evidence type="ECO:0000256" key="1">
    <source>
        <dbReference type="ARBA" id="ARBA00011738"/>
    </source>
</evidence>
<dbReference type="InterPro" id="IPR013097">
    <property type="entry name" value="Dabb"/>
</dbReference>
<dbReference type="InterPro" id="IPR044662">
    <property type="entry name" value="HS1/DABB1-like"/>
</dbReference>
<dbReference type="Gene3D" id="3.30.70.100">
    <property type="match status" value="2"/>
</dbReference>
<evidence type="ECO:0000313" key="3">
    <source>
        <dbReference type="EMBL" id="RCV46939.1"/>
    </source>
</evidence>
<comment type="subunit">
    <text evidence="1">Homodimer.</text>
</comment>
<dbReference type="STRING" id="4555.A0A368SX17"/>
<organism evidence="3">
    <name type="scientific">Setaria italica</name>
    <name type="common">Foxtail millet</name>
    <name type="synonym">Panicum italicum</name>
    <dbReference type="NCBI Taxonomy" id="4555"/>
    <lineage>
        <taxon>Eukaryota</taxon>
        <taxon>Viridiplantae</taxon>
        <taxon>Streptophyta</taxon>
        <taxon>Embryophyta</taxon>
        <taxon>Tracheophyta</taxon>
        <taxon>Spermatophyta</taxon>
        <taxon>Magnoliopsida</taxon>
        <taxon>Liliopsida</taxon>
        <taxon>Poales</taxon>
        <taxon>Poaceae</taxon>
        <taxon>PACMAD clade</taxon>
        <taxon>Panicoideae</taxon>
        <taxon>Panicodae</taxon>
        <taxon>Paniceae</taxon>
        <taxon>Cenchrinae</taxon>
        <taxon>Setaria</taxon>
    </lineage>
</organism>
<dbReference type="PANTHER" id="PTHR33178:SF5">
    <property type="entry name" value="EXPRESSED PROTEIN"/>
    <property type="match status" value="1"/>
</dbReference>
<feature type="domain" description="Stress-response A/B barrel" evidence="2">
    <location>
        <begin position="69"/>
        <end position="162"/>
    </location>
</feature>
<evidence type="ECO:0000259" key="2">
    <source>
        <dbReference type="PROSITE" id="PS51502"/>
    </source>
</evidence>
<sequence>MLAPASAQVHHTIRSVASCFGLHQRSVLNLDRYCRWPGTGKKTILSTRGVLESSNGAPSGGLVRKRKVVEHIILLRAKPNISDAEEKDMLDYLYTSQYQMRGILAVSLGRIEDPNSENFTHAVFMRFQQKEDIAKFQSSAYYSKILDEHVKPVSYGSVSVDFESEVEDDIIPLFRRGEDFNYGVEFMLLISFLETASREAMEDASSSLQSLISQCSSFIVQATCGCCLNPENGYNHAAVIRFPSSDDLKLFRESIEYKDMWASKFHPVVEKSLELHFSVDPVGNQLM</sequence>
<gene>
    <name evidence="3" type="ORF">SETIT_9G571400v2</name>
</gene>